<dbReference type="Gene3D" id="3.20.20.150">
    <property type="entry name" value="Divalent-metal-dependent TIM barrel enzymes"/>
    <property type="match status" value="1"/>
</dbReference>
<feature type="domain" description="Xylose isomerase-like TIM barrel" evidence="1">
    <location>
        <begin position="20"/>
        <end position="263"/>
    </location>
</feature>
<dbReference type="InterPro" id="IPR050312">
    <property type="entry name" value="IolE/XylAMocC-like"/>
</dbReference>
<dbReference type="RefSeq" id="WP_177246506.1">
    <property type="nucleotide sequence ID" value="NZ_FONG01000010.1"/>
</dbReference>
<organism evidence="2 3">
    <name type="scientific">Actinacidiphila alni</name>
    <dbReference type="NCBI Taxonomy" id="380248"/>
    <lineage>
        <taxon>Bacteria</taxon>
        <taxon>Bacillati</taxon>
        <taxon>Actinomycetota</taxon>
        <taxon>Actinomycetes</taxon>
        <taxon>Kitasatosporales</taxon>
        <taxon>Streptomycetaceae</taxon>
        <taxon>Actinacidiphila</taxon>
    </lineage>
</organism>
<dbReference type="SUPFAM" id="SSF51658">
    <property type="entry name" value="Xylose isomerase-like"/>
    <property type="match status" value="1"/>
</dbReference>
<evidence type="ECO:0000313" key="2">
    <source>
        <dbReference type="EMBL" id="SFF25640.1"/>
    </source>
</evidence>
<dbReference type="STRING" id="380248.SAMN05216251_110141"/>
<dbReference type="EMBL" id="FONG01000010">
    <property type="protein sequence ID" value="SFF25640.1"/>
    <property type="molecule type" value="Genomic_DNA"/>
</dbReference>
<evidence type="ECO:0000313" key="3">
    <source>
        <dbReference type="Proteomes" id="UP000199323"/>
    </source>
</evidence>
<dbReference type="GO" id="GO:0016853">
    <property type="term" value="F:isomerase activity"/>
    <property type="evidence" value="ECO:0007669"/>
    <property type="project" value="UniProtKB-KW"/>
</dbReference>
<keyword evidence="2" id="KW-0413">Isomerase</keyword>
<dbReference type="InterPro" id="IPR013022">
    <property type="entry name" value="Xyl_isomerase-like_TIM-brl"/>
</dbReference>
<dbReference type="Proteomes" id="UP000199323">
    <property type="component" value="Unassembled WGS sequence"/>
</dbReference>
<gene>
    <name evidence="2" type="ORF">SAMN05216251_110141</name>
</gene>
<keyword evidence="3" id="KW-1185">Reference proteome</keyword>
<dbReference type="AlphaFoldDB" id="A0A1I2H8G0"/>
<dbReference type="Pfam" id="PF01261">
    <property type="entry name" value="AP_endonuc_2"/>
    <property type="match status" value="1"/>
</dbReference>
<protein>
    <submittedName>
        <fullName evidence="2">Sugar phosphate isomerase/epimerase</fullName>
    </submittedName>
</protein>
<evidence type="ECO:0000259" key="1">
    <source>
        <dbReference type="Pfam" id="PF01261"/>
    </source>
</evidence>
<accession>A0A1I2H8G0</accession>
<dbReference type="PANTHER" id="PTHR12110">
    <property type="entry name" value="HYDROXYPYRUVATE ISOMERASE"/>
    <property type="match status" value="1"/>
</dbReference>
<proteinExistence type="predicted"/>
<reference evidence="2 3" key="1">
    <citation type="submission" date="2016-10" db="EMBL/GenBank/DDBJ databases">
        <authorList>
            <person name="de Groot N.N."/>
        </authorList>
    </citation>
    <scope>NUCLEOTIDE SEQUENCE [LARGE SCALE GENOMIC DNA]</scope>
    <source>
        <strain evidence="2 3">CGMCC 4.3510</strain>
    </source>
</reference>
<dbReference type="InterPro" id="IPR036237">
    <property type="entry name" value="Xyl_isomerase-like_sf"/>
</dbReference>
<sequence length="284" mass="30204">MRLSCADYTWPLLPHGSALDIVRALGCEAVDIGFMTGRSHVRPETAHGSIGLAAGAVRERVESRGLAVADVFAIPAADFESLAPNNPDARRRELAMEFFADAVDFARAVGAPGLTTLPGVVFGDEPFEQALERSAQGLRRRVDLAGAVGLALSVEPHTGSLIDTPDKAARLLAAVPGLMLTLDYGHFVYGGSPQEDIDPLLPHARHLQCRAARPGVLQARVAEDTVDWARVVAALGAGYDGYLALEYVWQEWMDCDRVDTVAESALLRDVLLAAARATAGAGAR</sequence>
<name>A0A1I2H8G0_9ACTN</name>
<dbReference type="PANTHER" id="PTHR12110:SF53">
    <property type="entry name" value="BLR5974 PROTEIN"/>
    <property type="match status" value="1"/>
</dbReference>